<keyword evidence="3" id="KW-1185">Reference proteome</keyword>
<accession>A0A4Q7M0C5</accession>
<dbReference type="EMBL" id="SGWX01000001">
    <property type="protein sequence ID" value="RZS60313.1"/>
    <property type="molecule type" value="Genomic_DNA"/>
</dbReference>
<evidence type="ECO:0000256" key="1">
    <source>
        <dbReference type="SAM" id="Phobius"/>
    </source>
</evidence>
<gene>
    <name evidence="2" type="ORF">EV386_0565</name>
</gene>
<name>A0A4Q7M0C5_9MICO</name>
<comment type="caution">
    <text evidence="2">The sequence shown here is derived from an EMBL/GenBank/DDBJ whole genome shotgun (WGS) entry which is preliminary data.</text>
</comment>
<proteinExistence type="predicted"/>
<dbReference type="Proteomes" id="UP000293852">
    <property type="component" value="Unassembled WGS sequence"/>
</dbReference>
<evidence type="ECO:0000313" key="3">
    <source>
        <dbReference type="Proteomes" id="UP000293852"/>
    </source>
</evidence>
<evidence type="ECO:0000313" key="2">
    <source>
        <dbReference type="EMBL" id="RZS60313.1"/>
    </source>
</evidence>
<keyword evidence="1" id="KW-1133">Transmembrane helix</keyword>
<protein>
    <submittedName>
        <fullName evidence="2">Uncharacterized protein</fullName>
    </submittedName>
</protein>
<organism evidence="2 3">
    <name type="scientific">Xylanimonas ulmi</name>
    <dbReference type="NCBI Taxonomy" id="228973"/>
    <lineage>
        <taxon>Bacteria</taxon>
        <taxon>Bacillati</taxon>
        <taxon>Actinomycetota</taxon>
        <taxon>Actinomycetes</taxon>
        <taxon>Micrococcales</taxon>
        <taxon>Promicromonosporaceae</taxon>
        <taxon>Xylanimonas</taxon>
    </lineage>
</organism>
<sequence>MQPWHFTVALIIVGFIAVAALMWRAARKPK</sequence>
<feature type="transmembrane region" description="Helical" evidence="1">
    <location>
        <begin position="6"/>
        <end position="26"/>
    </location>
</feature>
<keyword evidence="1" id="KW-0812">Transmembrane</keyword>
<reference evidence="2 3" key="1">
    <citation type="submission" date="2019-02" db="EMBL/GenBank/DDBJ databases">
        <title>Sequencing the genomes of 1000 actinobacteria strains.</title>
        <authorList>
            <person name="Klenk H.-P."/>
        </authorList>
    </citation>
    <scope>NUCLEOTIDE SEQUENCE [LARGE SCALE GENOMIC DNA]</scope>
    <source>
        <strain evidence="2 3">DSM 16932</strain>
    </source>
</reference>
<dbReference type="AlphaFoldDB" id="A0A4Q7M0C5"/>
<keyword evidence="1" id="KW-0472">Membrane</keyword>